<sequence>MPRFRPLVAALRPLPLLAGALLGGPTTAWAGAPTAGNLRCGYRLSPLGVQQAAPNLSWELTADHRNARQSAYRVLVADDEQLLRRNVGNVWDSQKQASAASIQVPYAGPALQATKTYYWKVMVWDERQQASAWSPAARWQMGLLTAADWRGAQWIAYDQLPAEHVTVLPVDGKKDMYQGSNVLPLLRKDFRVAKKLRRATAYVCGLGQFELRLNGQKVGDHFLDPAWTKYDRHAQYVSFDVTEQLRKGDNAVGVMLGNGFYYVPPVKGRYRKLKTAFGYPKLLCRFVLDYTDGTQENVVSDASWQTTAGPVTFSSIYGGEDYDARKEQPGWDAPRFRPAQPWKPVLLVDGPARLDAEQAEPLKVHETFQPKQISQPQPGRFVYDFGQNASGIVELRVQGRAGDTVRLAPAELLGPDKLVSQKNSGRPYYFTYVLRGAGVETWRPRFSYYGFRYVQLDGGVPAGEANAKSRPTVLGLTMLHTRNAAPPVGTFSSSSPLLNQTNTLIDWAVKSNMASVFTDCPHREKLGWQEQNHLMGASIRYGYDIAALCRKVIRDLQVSQLENGLIPEIAPEFVKFEWGGDMFRDSPEWGSSAILLPWYAYQWYGDRQALVESYPMMQRYAAYLATKANGHILTQGLGDWYDLGPKPPGVSQLTPMGVTGTAIYYYDLVTLSDIARLLGKADDAAKYAQLAAEVRTAFNAKFFNPTTKQYASGSQAANAVAVYMGLVEPQHKAAVIDNLVQDIRQRNNALTAGDIGYRYVLRVLEDAGRSDVIYAMNSRADVPGYGYQLAQGATALTESWAALPTVSNNHLMLGHLQEWLYGGLAGIRPAAGSVAFNQIDIRPEPVGDVTSARATHLSPYGPIGSEWQKTAAGFELTATIPVGTTATVYLPASSAATITESGQPLSQHPELRLLGVEGGRARIAVGSGTYRFAAQPLE</sequence>
<evidence type="ECO:0000256" key="2">
    <source>
        <dbReference type="ARBA" id="ARBA00012652"/>
    </source>
</evidence>
<reference evidence="9 10" key="1">
    <citation type="submission" date="2018-12" db="EMBL/GenBank/DDBJ databases">
        <title>Hymenobacter gummosus sp. nov., isolated from a spring.</title>
        <authorList>
            <person name="Nie L."/>
        </authorList>
    </citation>
    <scope>NUCLEOTIDE SEQUENCE [LARGE SCALE GENOMIC DNA]</scope>
    <source>
        <strain evidence="9 10">KCTC 52166</strain>
    </source>
</reference>
<proteinExistence type="predicted"/>
<protein>
    <recommendedName>
        <fullName evidence="2">alpha-L-rhamnosidase</fullName>
        <ecNumber evidence="2">3.2.1.40</ecNumber>
    </recommendedName>
</protein>
<dbReference type="InterPro" id="IPR035396">
    <property type="entry name" value="Bac_rhamnosid6H"/>
</dbReference>
<evidence type="ECO:0000259" key="7">
    <source>
        <dbReference type="Pfam" id="PF17389"/>
    </source>
</evidence>
<dbReference type="RefSeq" id="WP_126692504.1">
    <property type="nucleotide sequence ID" value="NZ_RXOF01000003.1"/>
</dbReference>
<dbReference type="Gene3D" id="2.60.40.10">
    <property type="entry name" value="Immunoglobulins"/>
    <property type="match status" value="1"/>
</dbReference>
<feature type="domain" description="Alpha-L-rhamnosidase six-hairpin glycosidase" evidence="7">
    <location>
        <begin position="488"/>
        <end position="821"/>
    </location>
</feature>
<feature type="domain" description="Alpha-L-rhamnosidase concanavalin-like" evidence="5">
    <location>
        <begin position="376"/>
        <end position="459"/>
    </location>
</feature>
<dbReference type="EMBL" id="RXOF01000003">
    <property type="protein sequence ID" value="RTQ51613.1"/>
    <property type="molecule type" value="Genomic_DNA"/>
</dbReference>
<evidence type="ECO:0000259" key="6">
    <source>
        <dbReference type="Pfam" id="PF08531"/>
    </source>
</evidence>
<dbReference type="PIRSF" id="PIRSF010631">
    <property type="entry name" value="A-rhamnsds"/>
    <property type="match status" value="1"/>
</dbReference>
<dbReference type="Gene3D" id="1.50.10.10">
    <property type="match status" value="1"/>
</dbReference>
<dbReference type="Pfam" id="PF08531">
    <property type="entry name" value="Bac_rhamnosid_N"/>
    <property type="match status" value="1"/>
</dbReference>
<dbReference type="InterPro" id="IPR013737">
    <property type="entry name" value="Bac_rhamnosid_N"/>
</dbReference>
<dbReference type="PANTHER" id="PTHR33307:SF11">
    <property type="entry name" value="ALPHA-L-RHAMNOSIDASE"/>
    <property type="match status" value="1"/>
</dbReference>
<keyword evidence="3" id="KW-0378">Hydrolase</keyword>
<dbReference type="Pfam" id="PF25788">
    <property type="entry name" value="Ig_Rha78A_N"/>
    <property type="match status" value="1"/>
</dbReference>
<dbReference type="Gene3D" id="2.60.420.10">
    <property type="entry name" value="Maltose phosphorylase, domain 3"/>
    <property type="match status" value="1"/>
</dbReference>
<organism evidence="9 10">
    <name type="scientific">Hymenobacter gummosus</name>
    <dbReference type="NCBI Taxonomy" id="1776032"/>
    <lineage>
        <taxon>Bacteria</taxon>
        <taxon>Pseudomonadati</taxon>
        <taxon>Bacteroidota</taxon>
        <taxon>Cytophagia</taxon>
        <taxon>Cytophagales</taxon>
        <taxon>Hymenobacteraceae</taxon>
        <taxon>Hymenobacter</taxon>
    </lineage>
</organism>
<evidence type="ECO:0000259" key="8">
    <source>
        <dbReference type="Pfam" id="PF17390"/>
    </source>
</evidence>
<evidence type="ECO:0000256" key="4">
    <source>
        <dbReference type="SAM" id="SignalP"/>
    </source>
</evidence>
<keyword evidence="10" id="KW-1185">Reference proteome</keyword>
<dbReference type="Pfam" id="PF05592">
    <property type="entry name" value="Bac_rhamnosid"/>
    <property type="match status" value="1"/>
</dbReference>
<evidence type="ECO:0000256" key="1">
    <source>
        <dbReference type="ARBA" id="ARBA00001445"/>
    </source>
</evidence>
<evidence type="ECO:0000313" key="9">
    <source>
        <dbReference type="EMBL" id="RTQ51613.1"/>
    </source>
</evidence>
<keyword evidence="4" id="KW-0732">Signal</keyword>
<dbReference type="InterPro" id="IPR012341">
    <property type="entry name" value="6hp_glycosidase-like_sf"/>
</dbReference>
<dbReference type="GO" id="GO:0030596">
    <property type="term" value="F:alpha-L-rhamnosidase activity"/>
    <property type="evidence" value="ECO:0007669"/>
    <property type="project" value="UniProtKB-EC"/>
</dbReference>
<feature type="chain" id="PRO_5019526275" description="alpha-L-rhamnosidase" evidence="4">
    <location>
        <begin position="31"/>
        <end position="938"/>
    </location>
</feature>
<dbReference type="AlphaFoldDB" id="A0A431U6E7"/>
<accession>A0A431U6E7</accession>
<feature type="domain" description="Alpha-L-rhamnosidase C-terminal" evidence="8">
    <location>
        <begin position="826"/>
        <end position="902"/>
    </location>
</feature>
<comment type="caution">
    <text evidence="9">The sequence shown here is derived from an EMBL/GenBank/DDBJ whole genome shotgun (WGS) entry which is preliminary data.</text>
</comment>
<dbReference type="PANTHER" id="PTHR33307">
    <property type="entry name" value="ALPHA-RHAMNOSIDASE (EUROFUNG)"/>
    <property type="match status" value="1"/>
</dbReference>
<evidence type="ECO:0000259" key="5">
    <source>
        <dbReference type="Pfam" id="PF05592"/>
    </source>
</evidence>
<dbReference type="Proteomes" id="UP000282184">
    <property type="component" value="Unassembled WGS sequence"/>
</dbReference>
<dbReference type="Pfam" id="PF17389">
    <property type="entry name" value="Bac_rhamnosid6H"/>
    <property type="match status" value="1"/>
</dbReference>
<dbReference type="InterPro" id="IPR013783">
    <property type="entry name" value="Ig-like_fold"/>
</dbReference>
<dbReference type="Gene3D" id="2.60.120.260">
    <property type="entry name" value="Galactose-binding domain-like"/>
    <property type="match status" value="2"/>
</dbReference>
<dbReference type="SUPFAM" id="SSF48208">
    <property type="entry name" value="Six-hairpin glycosidases"/>
    <property type="match status" value="1"/>
</dbReference>
<name>A0A431U6E7_9BACT</name>
<dbReference type="InterPro" id="IPR035398">
    <property type="entry name" value="Bac_rhamnosid_C"/>
</dbReference>
<dbReference type="OrthoDB" id="9815108at2"/>
<feature type="signal peptide" evidence="4">
    <location>
        <begin position="1"/>
        <end position="30"/>
    </location>
</feature>
<dbReference type="Pfam" id="PF17390">
    <property type="entry name" value="Bac_rhamnosid_C"/>
    <property type="match status" value="1"/>
</dbReference>
<feature type="domain" description="Bacterial alpha-L-rhamnosidase N-terminal" evidence="6">
    <location>
        <begin position="194"/>
        <end position="366"/>
    </location>
</feature>
<dbReference type="InterPro" id="IPR008902">
    <property type="entry name" value="Rhamnosid_concanavalin"/>
</dbReference>
<dbReference type="InterPro" id="IPR016007">
    <property type="entry name" value="Alpha_rhamnosid"/>
</dbReference>
<comment type="catalytic activity">
    <reaction evidence="1">
        <text>Hydrolysis of terminal non-reducing alpha-L-rhamnose residues in alpha-L-rhamnosides.</text>
        <dbReference type="EC" id="3.2.1.40"/>
    </reaction>
</comment>
<dbReference type="GO" id="GO:0005975">
    <property type="term" value="P:carbohydrate metabolic process"/>
    <property type="evidence" value="ECO:0007669"/>
    <property type="project" value="InterPro"/>
</dbReference>
<evidence type="ECO:0000313" key="10">
    <source>
        <dbReference type="Proteomes" id="UP000282184"/>
    </source>
</evidence>
<dbReference type="InterPro" id="IPR008928">
    <property type="entry name" value="6-hairpin_glycosidase_sf"/>
</dbReference>
<evidence type="ECO:0000256" key="3">
    <source>
        <dbReference type="ARBA" id="ARBA00022801"/>
    </source>
</evidence>
<dbReference type="EC" id="3.2.1.40" evidence="2"/>
<gene>
    <name evidence="9" type="ORF">EJV47_07380</name>
</gene>